<evidence type="ECO:0000313" key="1">
    <source>
        <dbReference type="EMBL" id="KAB7487122.1"/>
    </source>
</evidence>
<dbReference type="RefSeq" id="WP_003819468.1">
    <property type="nucleotide sequence ID" value="NZ_AP024712.1"/>
</dbReference>
<dbReference type="AlphaFoldDB" id="A0A0M4LWP6"/>
<comment type="caution">
    <text evidence="2">The sequence shown here is derived from an EMBL/GenBank/DDBJ whole genome shotgun (WGS) entry which is preliminary data.</text>
</comment>
<dbReference type="Proteomes" id="UP000451386">
    <property type="component" value="Unassembled WGS sequence"/>
</dbReference>
<dbReference type="EMBL" id="WDOP01000002">
    <property type="protein sequence ID" value="KAB7487122.1"/>
    <property type="molecule type" value="Genomic_DNA"/>
</dbReference>
<protein>
    <submittedName>
        <fullName evidence="2">Uncharacterized protein</fullName>
    </submittedName>
</protein>
<accession>A0A0M4LWP6</accession>
<evidence type="ECO:0000313" key="3">
    <source>
        <dbReference type="Proteomes" id="UP000283727"/>
    </source>
</evidence>
<sequence length="60" mass="6249">MNSSIATDWPTFIANASRLAHHHVVLSDGSVQRLDTASSSGNPYRPISSGGLKISGINVG</sequence>
<reference evidence="1 4" key="2">
    <citation type="journal article" date="2019" name="Nat. Med.">
        <title>A library of human gut bacterial isolates paired with longitudinal multiomics data enables mechanistic microbiome research.</title>
        <authorList>
            <person name="Poyet M."/>
            <person name="Groussin M."/>
            <person name="Gibbons S.M."/>
            <person name="Avila-Pacheco J."/>
            <person name="Jiang X."/>
            <person name="Kearney S.M."/>
            <person name="Perrotta A.R."/>
            <person name="Berdy B."/>
            <person name="Zhao S."/>
            <person name="Lieberman T.D."/>
            <person name="Swanson P.K."/>
            <person name="Smith M."/>
            <person name="Roesemann S."/>
            <person name="Alexander J.E."/>
            <person name="Rich S.A."/>
            <person name="Livny J."/>
            <person name="Vlamakis H."/>
            <person name="Clish C."/>
            <person name="Bullock K."/>
            <person name="Deik A."/>
            <person name="Scott J."/>
            <person name="Pierce K.A."/>
            <person name="Xavier R.J."/>
            <person name="Alm E.J."/>
        </authorList>
    </citation>
    <scope>NUCLEOTIDE SEQUENCE [LARGE SCALE GENOMIC DNA]</scope>
    <source>
        <strain evidence="1 4">BIOML-A13</strain>
    </source>
</reference>
<organism evidence="2 3">
    <name type="scientific">Bifidobacterium bifidum</name>
    <dbReference type="NCBI Taxonomy" id="1681"/>
    <lineage>
        <taxon>Bacteria</taxon>
        <taxon>Bacillati</taxon>
        <taxon>Actinomycetota</taxon>
        <taxon>Actinomycetes</taxon>
        <taxon>Bifidobacteriales</taxon>
        <taxon>Bifidobacteriaceae</taxon>
        <taxon>Bifidobacterium</taxon>
    </lineage>
</organism>
<name>A0A0M4LWP6_BIFBI</name>
<evidence type="ECO:0000313" key="2">
    <source>
        <dbReference type="EMBL" id="RHJ23974.1"/>
    </source>
</evidence>
<dbReference type="EMBL" id="QRLR01000002">
    <property type="protein sequence ID" value="RHJ23974.1"/>
    <property type="molecule type" value="Genomic_DNA"/>
</dbReference>
<proteinExistence type="predicted"/>
<reference evidence="2 3" key="1">
    <citation type="submission" date="2018-08" db="EMBL/GenBank/DDBJ databases">
        <title>A genome reference for cultivated species of the human gut microbiota.</title>
        <authorList>
            <person name="Zou Y."/>
            <person name="Xue W."/>
            <person name="Luo G."/>
        </authorList>
    </citation>
    <scope>NUCLEOTIDE SEQUENCE [LARGE SCALE GENOMIC DNA]</scope>
    <source>
        <strain evidence="2 3">AM12-10</strain>
    </source>
</reference>
<evidence type="ECO:0000313" key="4">
    <source>
        <dbReference type="Proteomes" id="UP000451386"/>
    </source>
</evidence>
<gene>
    <name evidence="2" type="ORF">DW137_05135</name>
    <name evidence="1" type="ORF">GBA83_03775</name>
</gene>
<dbReference type="Proteomes" id="UP000283727">
    <property type="component" value="Unassembled WGS sequence"/>
</dbReference>